<dbReference type="PANTHER" id="PTHR32305:SF17">
    <property type="entry name" value="TRNA NUCLEASE WAPA"/>
    <property type="match status" value="1"/>
</dbReference>
<dbReference type="AlphaFoldDB" id="A0A0F9GV06"/>
<accession>A0A0F9GV06</accession>
<comment type="caution">
    <text evidence="1">The sequence shown here is derived from an EMBL/GenBank/DDBJ whole genome shotgun (WGS) entry which is preliminary data.</text>
</comment>
<dbReference type="EMBL" id="LAZR01027042">
    <property type="protein sequence ID" value="KKL66937.1"/>
    <property type="molecule type" value="Genomic_DNA"/>
</dbReference>
<organism evidence="1">
    <name type="scientific">marine sediment metagenome</name>
    <dbReference type="NCBI Taxonomy" id="412755"/>
    <lineage>
        <taxon>unclassified sequences</taxon>
        <taxon>metagenomes</taxon>
        <taxon>ecological metagenomes</taxon>
    </lineage>
</organism>
<feature type="non-terminal residue" evidence="1">
    <location>
        <position position="1"/>
    </location>
</feature>
<dbReference type="InterPro" id="IPR050708">
    <property type="entry name" value="T6SS_VgrG/RHS"/>
</dbReference>
<evidence type="ECO:0000313" key="1">
    <source>
        <dbReference type="EMBL" id="KKL66937.1"/>
    </source>
</evidence>
<dbReference type="Gene3D" id="2.180.10.10">
    <property type="entry name" value="RHS repeat-associated core"/>
    <property type="match status" value="1"/>
</dbReference>
<protein>
    <recommendedName>
        <fullName evidence="2">RHS repeat protein</fullName>
    </recommendedName>
</protein>
<reference evidence="1" key="1">
    <citation type="journal article" date="2015" name="Nature">
        <title>Complex archaea that bridge the gap between prokaryotes and eukaryotes.</title>
        <authorList>
            <person name="Spang A."/>
            <person name="Saw J.H."/>
            <person name="Jorgensen S.L."/>
            <person name="Zaremba-Niedzwiedzka K."/>
            <person name="Martijn J."/>
            <person name="Lind A.E."/>
            <person name="van Eijk R."/>
            <person name="Schleper C."/>
            <person name="Guy L."/>
            <person name="Ettema T.J."/>
        </authorList>
    </citation>
    <scope>NUCLEOTIDE SEQUENCE</scope>
</reference>
<gene>
    <name evidence="1" type="ORF">LCGC14_2139990</name>
</gene>
<name>A0A0F9GV06_9ZZZZ</name>
<sequence>EPLEVITYLDATATNSVSTYYAYTPRGIRYLEASDAGAWKATTLNNCSGGGCPTGAVYYAKVTAAGGGESRDYFDVLGRSMLKASIGFDGQWTYANTEYDNLGRVKRKSEPYLNGSSASDWSTMSYDILGRVTQLTLPDTSTGTTVFNGYTTVTTNNLGHSKTEIKNTLGETIQVTDHLGGSAYYYYDAQGNMTSMVDNASNTSTITYDVLGRKTAMNDPDKGTWSYAYNGFGELVSQTDAKGQVSTMTYDTLGRMLTRMDYRVDTTVEGNTAWVYDTAPNGLGQLDSVVDNISGYLKAVEYDSLGRTSKTVTSLGVLGVDGDHYEKVTYDQFGRTFQVFDAARNDDTYTDNGIETRYNQYGYQYQLVDATYINDQPRSTYQEVLTMNARGQVTSERLGNNATTVRTYNNQTGRISGITATNMLGASGDIQELSYQWDTVGNLTNRIEQSGSKDLTENFLYDGLNRLTSYAVVGETAKTISYDLLGNITNKSDVGAYSYGANGAGPHAVTDAGGTTYSYDANGNNTSSTDGRSIAYTTFDKAHTVTKGAHTTTFAYGADRARYKRTDTNVSGTKTTLYIGAVEKITNTDGSKQVKRTIGGVAIITLEQDSAGVTQSEGINYLYKDHLGSLDVITDATGAIATNGGEMSFDAWGARR</sequence>
<dbReference type="InterPro" id="IPR031325">
    <property type="entry name" value="RHS_repeat"/>
</dbReference>
<dbReference type="NCBIfam" id="TIGR01643">
    <property type="entry name" value="YD_repeat_2x"/>
    <property type="match status" value="3"/>
</dbReference>
<dbReference type="PANTHER" id="PTHR32305">
    <property type="match status" value="1"/>
</dbReference>
<evidence type="ECO:0008006" key="2">
    <source>
        <dbReference type="Google" id="ProtNLM"/>
    </source>
</evidence>
<proteinExistence type="predicted"/>
<dbReference type="Pfam" id="PF05593">
    <property type="entry name" value="RHS_repeat"/>
    <property type="match status" value="2"/>
</dbReference>
<dbReference type="InterPro" id="IPR006530">
    <property type="entry name" value="YD"/>
</dbReference>
<feature type="non-terminal residue" evidence="1">
    <location>
        <position position="656"/>
    </location>
</feature>